<comment type="caution">
    <text evidence="3">The sequence shown here is derived from an EMBL/GenBank/DDBJ whole genome shotgun (WGS) entry which is preliminary data.</text>
</comment>
<feature type="compositionally biased region" description="Polar residues" evidence="1">
    <location>
        <begin position="190"/>
        <end position="202"/>
    </location>
</feature>
<evidence type="ECO:0000313" key="3">
    <source>
        <dbReference type="EMBL" id="ORW64288.1"/>
    </source>
</evidence>
<gene>
    <name evidence="3" type="ORF">AWC23_25680</name>
</gene>
<dbReference type="InterPro" id="IPR022171">
    <property type="entry name" value="PPE_C"/>
</dbReference>
<protein>
    <recommendedName>
        <fullName evidence="2">PPE family C-terminal domain-containing protein</fullName>
    </recommendedName>
</protein>
<feature type="region of interest" description="Disordered" evidence="1">
    <location>
        <begin position="190"/>
        <end position="234"/>
    </location>
</feature>
<dbReference type="Proteomes" id="UP000193387">
    <property type="component" value="Unassembled WGS sequence"/>
</dbReference>
<reference evidence="3 4" key="1">
    <citation type="submission" date="2016-01" db="EMBL/GenBank/DDBJ databases">
        <title>The new phylogeny of the genus Mycobacterium.</title>
        <authorList>
            <person name="Tarcisio F."/>
            <person name="Conor M."/>
            <person name="Antonella G."/>
            <person name="Elisabetta G."/>
            <person name="Giulia F.S."/>
            <person name="Sara T."/>
            <person name="Anna F."/>
            <person name="Clotilde B."/>
            <person name="Roberto B."/>
            <person name="Veronica D.S."/>
            <person name="Fabio R."/>
            <person name="Monica P."/>
            <person name="Olivier J."/>
            <person name="Enrico T."/>
            <person name="Nicola S."/>
        </authorList>
    </citation>
    <scope>NUCLEOTIDE SEQUENCE [LARGE SCALE GENOMIC DNA]</scope>
    <source>
        <strain evidence="3 4">DSM 44616</strain>
    </source>
</reference>
<accession>A0AAJ3NKJ0</accession>
<dbReference type="AlphaFoldDB" id="A0AAJ3NKJ0"/>
<sequence length="271" mass="26211">MAGAGGAQSVLSQLISTLPSTLQTLAAGFGTPSLNPITWLEDALTSPTGTALNNFLATIGGNGLDLGSGGFLGGSLTFLTSPFFPLALHPPVAGLAGSSTALDGGLGSTLVGAGAPVGSGGGVAAGLGGASAVGKLSVPSSWVTAPGVRLVAAASPSADGLPSAATAGPAGPYGGMPPVGPVGGLINAPSSGQARAQTNSRTKALPPWALEPATREHTPGGGETPSAPGGDQAISTREQLAELRNAIADVARQRDVLKRTAVVLMEEAAQK</sequence>
<proteinExistence type="predicted"/>
<evidence type="ECO:0000313" key="4">
    <source>
        <dbReference type="Proteomes" id="UP000193387"/>
    </source>
</evidence>
<evidence type="ECO:0000259" key="2">
    <source>
        <dbReference type="Pfam" id="PF12484"/>
    </source>
</evidence>
<name>A0AAJ3NKJ0_9MYCO</name>
<feature type="domain" description="PPE family C-terminal" evidence="2">
    <location>
        <begin position="124"/>
        <end position="181"/>
    </location>
</feature>
<keyword evidence="4" id="KW-1185">Reference proteome</keyword>
<organism evidence="3 4">
    <name type="scientific">Mycobacterium saskatchewanense</name>
    <dbReference type="NCBI Taxonomy" id="220927"/>
    <lineage>
        <taxon>Bacteria</taxon>
        <taxon>Bacillati</taxon>
        <taxon>Actinomycetota</taxon>
        <taxon>Actinomycetes</taxon>
        <taxon>Mycobacteriales</taxon>
        <taxon>Mycobacteriaceae</taxon>
        <taxon>Mycobacterium</taxon>
        <taxon>Mycobacterium simiae complex</taxon>
    </lineage>
</organism>
<evidence type="ECO:0000256" key="1">
    <source>
        <dbReference type="SAM" id="MobiDB-lite"/>
    </source>
</evidence>
<dbReference type="Pfam" id="PF12484">
    <property type="entry name" value="PPE-SVP"/>
    <property type="match status" value="1"/>
</dbReference>
<dbReference type="EMBL" id="LQPR01000083">
    <property type="protein sequence ID" value="ORW64288.1"/>
    <property type="molecule type" value="Genomic_DNA"/>
</dbReference>